<proteinExistence type="inferred from homology"/>
<evidence type="ECO:0000259" key="9">
    <source>
        <dbReference type="SMART" id="SM00650"/>
    </source>
</evidence>
<dbReference type="eggNOG" id="COG0030">
    <property type="taxonomic scope" value="Bacteria"/>
</dbReference>
<dbReference type="HAMAP" id="MF_00607">
    <property type="entry name" value="16SrRNA_methyltr_A"/>
    <property type="match status" value="1"/>
</dbReference>
<feature type="binding site" evidence="7 8">
    <location>
        <position position="25"/>
    </location>
    <ligand>
        <name>S-adenosyl-L-methionine</name>
        <dbReference type="ChEBI" id="CHEBI:59789"/>
    </ligand>
</feature>
<dbReference type="GO" id="GO:0052908">
    <property type="term" value="F:16S rRNA (adenine(1518)-N(6)/adenine(1519)-N(6))-dimethyltransferase activity"/>
    <property type="evidence" value="ECO:0007669"/>
    <property type="project" value="UniProtKB-EC"/>
</dbReference>
<dbReference type="FunCoup" id="D9QLJ8">
    <property type="interactions" value="521"/>
</dbReference>
<comment type="subcellular location">
    <subcellularLocation>
        <location evidence="7">Cytoplasm</location>
    </subcellularLocation>
</comment>
<name>D9QLJ8_BRESC</name>
<dbReference type="PROSITE" id="PS51689">
    <property type="entry name" value="SAM_RNA_A_N6_MT"/>
    <property type="match status" value="1"/>
</dbReference>
<evidence type="ECO:0000256" key="7">
    <source>
        <dbReference type="HAMAP-Rule" id="MF_00607"/>
    </source>
</evidence>
<dbReference type="EMBL" id="CP002102">
    <property type="protein sequence ID" value="ADL01892.1"/>
    <property type="molecule type" value="Genomic_DNA"/>
</dbReference>
<dbReference type="PANTHER" id="PTHR11727">
    <property type="entry name" value="DIMETHYLADENOSINE TRANSFERASE"/>
    <property type="match status" value="1"/>
</dbReference>
<feature type="binding site" evidence="7 8">
    <location>
        <position position="99"/>
    </location>
    <ligand>
        <name>S-adenosyl-L-methionine</name>
        <dbReference type="ChEBI" id="CHEBI:59789"/>
    </ligand>
</feature>
<dbReference type="GO" id="GO:0003723">
    <property type="term" value="F:RNA binding"/>
    <property type="evidence" value="ECO:0007669"/>
    <property type="project" value="UniProtKB-UniRule"/>
</dbReference>
<gene>
    <name evidence="7" type="primary">rsmA</name>
    <name evidence="7" type="synonym">ksgA</name>
    <name evidence="10" type="ordered locus">Bresu_2585</name>
</gene>
<keyword evidence="6 7" id="KW-0694">RNA-binding</keyword>
<evidence type="ECO:0000256" key="8">
    <source>
        <dbReference type="PROSITE-ProRule" id="PRU01026"/>
    </source>
</evidence>
<dbReference type="Proteomes" id="UP000002696">
    <property type="component" value="Chromosome"/>
</dbReference>
<comment type="catalytic activity">
    <reaction evidence="7">
        <text>adenosine(1518)/adenosine(1519) in 16S rRNA + 4 S-adenosyl-L-methionine = N(6)-dimethyladenosine(1518)/N(6)-dimethyladenosine(1519) in 16S rRNA + 4 S-adenosyl-L-homocysteine + 4 H(+)</text>
        <dbReference type="Rhea" id="RHEA:19609"/>
        <dbReference type="Rhea" id="RHEA-COMP:10232"/>
        <dbReference type="Rhea" id="RHEA-COMP:10233"/>
        <dbReference type="ChEBI" id="CHEBI:15378"/>
        <dbReference type="ChEBI" id="CHEBI:57856"/>
        <dbReference type="ChEBI" id="CHEBI:59789"/>
        <dbReference type="ChEBI" id="CHEBI:74411"/>
        <dbReference type="ChEBI" id="CHEBI:74493"/>
        <dbReference type="EC" id="2.1.1.182"/>
    </reaction>
</comment>
<dbReference type="InterPro" id="IPR020598">
    <property type="entry name" value="rRNA_Ade_methylase_Trfase_N"/>
</dbReference>
<dbReference type="PROSITE" id="PS01131">
    <property type="entry name" value="RRNA_A_DIMETH"/>
    <property type="match status" value="1"/>
</dbReference>
<feature type="binding site" evidence="7 8">
    <location>
        <position position="52"/>
    </location>
    <ligand>
        <name>S-adenosyl-L-methionine</name>
        <dbReference type="ChEBI" id="CHEBI:59789"/>
    </ligand>
</feature>
<sequence length="270" mass="28745">MSDLPPLRESLEAHGLLAKKSFGQHFLLDLNITRKIVRLAGPFEGRAVIEVGPGPGGLTRAIVESDAGPVVLVEKDPRFLPLLNELDTGDGRLRIIEADALKVVEADLVAGPAHVVSNLPYNVGTPLLIKWLTGPWIPHAMTLMFQKEVAERIVAAPGDDAYGRLAVIAQAVAEARIVMHLPAAAFTPPPKVASAVVHLVPHADRPDREMLKRLETVTAAAFGQRRKMLRSSLKQLGGGALCEAAGIDPDARAETIDIAGFLRLAAACGS</sequence>
<dbReference type="STRING" id="633149.Bresu_2585"/>
<evidence type="ECO:0000256" key="1">
    <source>
        <dbReference type="ARBA" id="ARBA00022490"/>
    </source>
</evidence>
<keyword evidence="1 7" id="KW-0963">Cytoplasm</keyword>
<feature type="domain" description="Ribosomal RNA adenine methylase transferase N-terminal" evidence="9">
    <location>
        <begin position="32"/>
        <end position="203"/>
    </location>
</feature>
<dbReference type="CDD" id="cd02440">
    <property type="entry name" value="AdoMet_MTases"/>
    <property type="match status" value="1"/>
</dbReference>
<dbReference type="SUPFAM" id="SSF53335">
    <property type="entry name" value="S-adenosyl-L-methionine-dependent methyltransferases"/>
    <property type="match status" value="1"/>
</dbReference>
<comment type="similarity">
    <text evidence="7">Belongs to the class I-like SAM-binding methyltransferase superfamily. rRNA adenine N(6)-methyltransferase family. RsmA subfamily.</text>
</comment>
<evidence type="ECO:0000256" key="4">
    <source>
        <dbReference type="ARBA" id="ARBA00022679"/>
    </source>
</evidence>
<dbReference type="KEGG" id="bsb:Bresu_2585"/>
<organism evidence="10 11">
    <name type="scientific">Brevundimonas subvibrioides (strain ATCC 15264 / DSM 4735 / LMG 14903 / NBRC 16000 / CB 81)</name>
    <name type="common">Caulobacter subvibrioides</name>
    <dbReference type="NCBI Taxonomy" id="633149"/>
    <lineage>
        <taxon>Bacteria</taxon>
        <taxon>Pseudomonadati</taxon>
        <taxon>Pseudomonadota</taxon>
        <taxon>Alphaproteobacteria</taxon>
        <taxon>Caulobacterales</taxon>
        <taxon>Caulobacteraceae</taxon>
        <taxon>Brevundimonas</taxon>
    </lineage>
</organism>
<dbReference type="InterPro" id="IPR011530">
    <property type="entry name" value="rRNA_adenine_dimethylase"/>
</dbReference>
<evidence type="ECO:0000313" key="11">
    <source>
        <dbReference type="Proteomes" id="UP000002696"/>
    </source>
</evidence>
<evidence type="ECO:0000256" key="3">
    <source>
        <dbReference type="ARBA" id="ARBA00022603"/>
    </source>
</evidence>
<dbReference type="Gene3D" id="3.40.50.150">
    <property type="entry name" value="Vaccinia Virus protein VP39"/>
    <property type="match status" value="1"/>
</dbReference>
<keyword evidence="5 7" id="KW-0949">S-adenosyl-L-methionine</keyword>
<feature type="binding site" evidence="7 8">
    <location>
        <position position="74"/>
    </location>
    <ligand>
        <name>S-adenosyl-L-methionine</name>
        <dbReference type="ChEBI" id="CHEBI:59789"/>
    </ligand>
</feature>
<keyword evidence="4 7" id="KW-0808">Transferase</keyword>
<dbReference type="NCBIfam" id="TIGR00755">
    <property type="entry name" value="ksgA"/>
    <property type="match status" value="1"/>
</dbReference>
<reference evidence="11" key="1">
    <citation type="journal article" date="2011" name="J. Bacteriol.">
        <title>Genome sequences of eight morphologically diverse alphaproteobacteria.</title>
        <authorList>
            <consortium name="US DOE Joint Genome Institute"/>
            <person name="Brown P.J."/>
            <person name="Kysela D.T."/>
            <person name="Buechlein A."/>
            <person name="Hemmerich C."/>
            <person name="Brun Y.V."/>
        </authorList>
    </citation>
    <scope>NUCLEOTIDE SEQUENCE [LARGE SCALE GENOMIC DNA]</scope>
    <source>
        <strain evidence="11">ATCC 15264 / DSM 4735 / LMG 14903 / NBRC 16000 / CB 81</strain>
    </source>
</reference>
<evidence type="ECO:0000256" key="2">
    <source>
        <dbReference type="ARBA" id="ARBA00022552"/>
    </source>
</evidence>
<dbReference type="AlphaFoldDB" id="D9QLJ8"/>
<dbReference type="InterPro" id="IPR023165">
    <property type="entry name" value="rRNA_Ade_diMease-like_C"/>
</dbReference>
<accession>D9QLJ8</accession>
<dbReference type="InterPro" id="IPR029063">
    <property type="entry name" value="SAM-dependent_MTases_sf"/>
</dbReference>
<feature type="binding site" evidence="7 8">
    <location>
        <position position="118"/>
    </location>
    <ligand>
        <name>S-adenosyl-L-methionine</name>
        <dbReference type="ChEBI" id="CHEBI:59789"/>
    </ligand>
</feature>
<dbReference type="Gene3D" id="1.10.8.100">
    <property type="entry name" value="Ribosomal RNA adenine dimethylase-like, domain 2"/>
    <property type="match status" value="1"/>
</dbReference>
<dbReference type="PANTHER" id="PTHR11727:SF7">
    <property type="entry name" value="DIMETHYLADENOSINE TRANSFERASE-RELATED"/>
    <property type="match status" value="1"/>
</dbReference>
<comment type="function">
    <text evidence="7">Specifically dimethylates two adjacent adenosines (A1518 and A1519) in the loop of a conserved hairpin near the 3'-end of 16S rRNA in the 30S particle. May play a critical role in biogenesis of 30S subunits.</text>
</comment>
<evidence type="ECO:0000256" key="5">
    <source>
        <dbReference type="ARBA" id="ARBA00022691"/>
    </source>
</evidence>
<dbReference type="SMART" id="SM00650">
    <property type="entry name" value="rADc"/>
    <property type="match status" value="1"/>
</dbReference>
<dbReference type="GO" id="GO:0005829">
    <property type="term" value="C:cytosol"/>
    <property type="evidence" value="ECO:0007669"/>
    <property type="project" value="TreeGrafter"/>
</dbReference>
<dbReference type="RefSeq" id="WP_013269993.1">
    <property type="nucleotide sequence ID" value="NC_014375.1"/>
</dbReference>
<feature type="binding site" evidence="7 8">
    <location>
        <position position="27"/>
    </location>
    <ligand>
        <name>S-adenosyl-L-methionine</name>
        <dbReference type="ChEBI" id="CHEBI:59789"/>
    </ligand>
</feature>
<evidence type="ECO:0000256" key="6">
    <source>
        <dbReference type="ARBA" id="ARBA00022884"/>
    </source>
</evidence>
<dbReference type="InterPro" id="IPR020596">
    <property type="entry name" value="rRNA_Ade_Mease_Trfase_CS"/>
</dbReference>
<evidence type="ECO:0000313" key="10">
    <source>
        <dbReference type="EMBL" id="ADL01892.1"/>
    </source>
</evidence>
<dbReference type="InterPro" id="IPR001737">
    <property type="entry name" value="KsgA/Erm"/>
</dbReference>
<dbReference type="FunFam" id="1.10.8.100:FF:000001">
    <property type="entry name" value="Ribosomal RNA small subunit methyltransferase A"/>
    <property type="match status" value="1"/>
</dbReference>
<dbReference type="HOGENOM" id="CLU_041220_0_1_5"/>
<keyword evidence="2 7" id="KW-0698">rRNA processing</keyword>
<dbReference type="BioCyc" id="BSUB633149:G1GM8-2590-MONOMER"/>
<dbReference type="Pfam" id="PF00398">
    <property type="entry name" value="RrnaAD"/>
    <property type="match status" value="1"/>
</dbReference>
<dbReference type="OrthoDB" id="9814755at2"/>
<keyword evidence="3 7" id="KW-0489">Methyltransferase</keyword>
<dbReference type="EC" id="2.1.1.182" evidence="7"/>
<dbReference type="InParanoid" id="D9QLJ8"/>
<keyword evidence="11" id="KW-1185">Reference proteome</keyword>
<protein>
    <recommendedName>
        <fullName evidence="7">Ribosomal RNA small subunit methyltransferase A</fullName>
        <ecNumber evidence="7">2.1.1.182</ecNumber>
    </recommendedName>
    <alternativeName>
        <fullName evidence="7">16S rRNA (adenine(1518)-N(6)/adenine(1519)-N(6))-dimethyltransferase</fullName>
    </alternativeName>
    <alternativeName>
        <fullName evidence="7">16S rRNA dimethyladenosine transferase</fullName>
    </alternativeName>
    <alternativeName>
        <fullName evidence="7">16S rRNA dimethylase</fullName>
    </alternativeName>
    <alternativeName>
        <fullName evidence="7">S-adenosylmethionine-6-N', N'-adenosyl(rRNA) dimethyltransferase</fullName>
    </alternativeName>
</protein>